<evidence type="ECO:0000256" key="1">
    <source>
        <dbReference type="ARBA" id="ARBA00004613"/>
    </source>
</evidence>
<dbReference type="GO" id="GO:0032367">
    <property type="term" value="P:intracellular cholesterol transport"/>
    <property type="evidence" value="ECO:0007669"/>
    <property type="project" value="InterPro"/>
</dbReference>
<dbReference type="Gene3D" id="2.60.40.770">
    <property type="match status" value="1"/>
</dbReference>
<protein>
    <recommendedName>
        <fullName evidence="6">MD-2-related lipid-recognition domain-containing protein</fullName>
    </recommendedName>
</protein>
<comment type="subcellular location">
    <subcellularLocation>
        <location evidence="1">Secreted</location>
    </subcellularLocation>
</comment>
<keyword evidence="8" id="KW-1185">Reference proteome</keyword>
<keyword evidence="4 5" id="KW-0732">Signal</keyword>
<feature type="chain" id="PRO_5036695905" description="MD-2-related lipid-recognition domain-containing protein" evidence="5">
    <location>
        <begin position="20"/>
        <end position="150"/>
    </location>
</feature>
<dbReference type="GO" id="GO:0005576">
    <property type="term" value="C:extracellular region"/>
    <property type="evidence" value="ECO:0007669"/>
    <property type="project" value="UniProtKB-SubCell"/>
</dbReference>
<gene>
    <name evidence="7" type="primary">5579507</name>
</gene>
<dbReference type="Proteomes" id="UP000008820">
    <property type="component" value="Chromosome 1"/>
</dbReference>
<dbReference type="InterPro" id="IPR003172">
    <property type="entry name" value="ML_dom"/>
</dbReference>
<feature type="signal peptide" evidence="5">
    <location>
        <begin position="1"/>
        <end position="19"/>
    </location>
</feature>
<evidence type="ECO:0000313" key="8">
    <source>
        <dbReference type="Proteomes" id="UP000008820"/>
    </source>
</evidence>
<evidence type="ECO:0000259" key="6">
    <source>
        <dbReference type="SMART" id="SM00737"/>
    </source>
</evidence>
<evidence type="ECO:0000256" key="4">
    <source>
        <dbReference type="ARBA" id="ARBA00022729"/>
    </source>
</evidence>
<dbReference type="EnsemblMetazoa" id="AAEL009956-RB">
    <property type="protein sequence ID" value="AAEL009956-PB"/>
    <property type="gene ID" value="AAEL009956"/>
</dbReference>
<proteinExistence type="inferred from homology"/>
<dbReference type="OMA" id="HEPNAIS"/>
<dbReference type="FunFam" id="2.60.40.770:FF:000001">
    <property type="entry name" value="NPC intracellular cholesterol transporter 2"/>
    <property type="match status" value="1"/>
</dbReference>
<dbReference type="InterPro" id="IPR033916">
    <property type="entry name" value="ML_Npc2-like"/>
</dbReference>
<evidence type="ECO:0000256" key="2">
    <source>
        <dbReference type="ARBA" id="ARBA00006370"/>
    </source>
</evidence>
<reference evidence="7 8" key="1">
    <citation type="submission" date="2017-06" db="EMBL/GenBank/DDBJ databases">
        <title>Aedes aegypti genome working group (AGWG) sequencing and assembly.</title>
        <authorList>
            <consortium name="Aedes aegypti Genome Working Group (AGWG)"/>
            <person name="Matthews B.J."/>
        </authorList>
    </citation>
    <scope>NUCLEOTIDE SEQUENCE [LARGE SCALE GENOMIC DNA]</scope>
    <source>
        <strain evidence="7 8">LVP_AGWG</strain>
    </source>
</reference>
<dbReference type="SMART" id="SM00737">
    <property type="entry name" value="ML"/>
    <property type="match status" value="1"/>
</dbReference>
<feature type="domain" description="MD-2-related lipid-recognition" evidence="6">
    <location>
        <begin position="20"/>
        <end position="145"/>
    </location>
</feature>
<dbReference type="OrthoDB" id="6489092at2759"/>
<dbReference type="CDD" id="cd00916">
    <property type="entry name" value="Npc2_like"/>
    <property type="match status" value="1"/>
</dbReference>
<reference evidence="7" key="2">
    <citation type="submission" date="2022-10" db="UniProtKB">
        <authorList>
            <consortium name="EnsemblMetazoa"/>
        </authorList>
    </citation>
    <scope>IDENTIFICATION</scope>
    <source>
        <strain evidence="7">LVP_AGWG</strain>
    </source>
</reference>
<sequence>MLKSAIFAVLLPAAVFGLAVRPCPNNAPVPLEVRVIDCYEEPCVIPIGGMVDMDLDFIPNRDSSTVDAALNIFLGNFRVPYDLPEDQRNACNFFAGRGCPVSQGEQINYHLSTPATAPFADVTVDLELQLTGDDGQPLFCFRSSARITAA</sequence>
<keyword evidence="3" id="KW-0964">Secreted</keyword>
<dbReference type="Pfam" id="PF02221">
    <property type="entry name" value="E1_DerP2_DerF2"/>
    <property type="match status" value="1"/>
</dbReference>
<name>A0A903UK99_AEDAE</name>
<evidence type="ECO:0000313" key="7">
    <source>
        <dbReference type="EnsemblMetazoa" id="AAEL009956-PB"/>
    </source>
</evidence>
<evidence type="ECO:0000256" key="3">
    <source>
        <dbReference type="ARBA" id="ARBA00022525"/>
    </source>
</evidence>
<dbReference type="AlphaFoldDB" id="A0A903UK99"/>
<accession>A0A903UK99</accession>
<evidence type="ECO:0000256" key="5">
    <source>
        <dbReference type="SAM" id="SignalP"/>
    </source>
</evidence>
<organism evidence="7 8">
    <name type="scientific">Aedes aegypti</name>
    <name type="common">Yellowfever mosquito</name>
    <name type="synonym">Culex aegypti</name>
    <dbReference type="NCBI Taxonomy" id="7159"/>
    <lineage>
        <taxon>Eukaryota</taxon>
        <taxon>Metazoa</taxon>
        <taxon>Ecdysozoa</taxon>
        <taxon>Arthropoda</taxon>
        <taxon>Hexapoda</taxon>
        <taxon>Insecta</taxon>
        <taxon>Pterygota</taxon>
        <taxon>Neoptera</taxon>
        <taxon>Endopterygota</taxon>
        <taxon>Diptera</taxon>
        <taxon>Nematocera</taxon>
        <taxon>Culicoidea</taxon>
        <taxon>Culicidae</taxon>
        <taxon>Culicinae</taxon>
        <taxon>Aedini</taxon>
        <taxon>Aedes</taxon>
        <taxon>Stegomyia</taxon>
    </lineage>
</organism>
<comment type="similarity">
    <text evidence="2">Belongs to the NPC2 family.</text>
</comment>
<dbReference type="InterPro" id="IPR014756">
    <property type="entry name" value="Ig_E-set"/>
</dbReference>
<dbReference type="SUPFAM" id="SSF81296">
    <property type="entry name" value="E set domains"/>
    <property type="match status" value="1"/>
</dbReference>